<keyword evidence="2" id="KW-1185">Reference proteome</keyword>
<reference evidence="1" key="2">
    <citation type="submission" date="2015-06" db="UniProtKB">
        <authorList>
            <consortium name="EnsemblPlants"/>
        </authorList>
    </citation>
    <scope>IDENTIFICATION</scope>
    <source>
        <strain evidence="1">DM1-3 516 R44</strain>
    </source>
</reference>
<dbReference type="EnsemblPlants" id="PGSC0003DMT400071300">
    <property type="protein sequence ID" value="PGSC0003DMT400071300"/>
    <property type="gene ID" value="PGSC0003DMG400027729"/>
</dbReference>
<protein>
    <submittedName>
        <fullName evidence="1">Uncharacterized protein</fullName>
    </submittedName>
</protein>
<dbReference type="AlphaFoldDB" id="M1CNH9"/>
<name>M1CNH9_SOLTU</name>
<dbReference type="HOGENOM" id="CLU_2610689_0_0_1"/>
<dbReference type="Proteomes" id="UP000011115">
    <property type="component" value="Unassembled WGS sequence"/>
</dbReference>
<dbReference type="PaxDb" id="4113-PGSC0003DMT400071300"/>
<proteinExistence type="predicted"/>
<dbReference type="Gramene" id="PGSC0003DMT400071300">
    <property type="protein sequence ID" value="PGSC0003DMT400071300"/>
    <property type="gene ID" value="PGSC0003DMG400027729"/>
</dbReference>
<organism evidence="1 2">
    <name type="scientific">Solanum tuberosum</name>
    <name type="common">Potato</name>
    <dbReference type="NCBI Taxonomy" id="4113"/>
    <lineage>
        <taxon>Eukaryota</taxon>
        <taxon>Viridiplantae</taxon>
        <taxon>Streptophyta</taxon>
        <taxon>Embryophyta</taxon>
        <taxon>Tracheophyta</taxon>
        <taxon>Spermatophyta</taxon>
        <taxon>Magnoliopsida</taxon>
        <taxon>eudicotyledons</taxon>
        <taxon>Gunneridae</taxon>
        <taxon>Pentapetalae</taxon>
        <taxon>asterids</taxon>
        <taxon>lamiids</taxon>
        <taxon>Solanales</taxon>
        <taxon>Solanaceae</taxon>
        <taxon>Solanoideae</taxon>
        <taxon>Solaneae</taxon>
        <taxon>Solanum</taxon>
    </lineage>
</organism>
<dbReference type="InParanoid" id="M1CNH9"/>
<sequence length="79" mass="9236">MGRKGPPLQNPLFVGISTVSIVNSMDRFPEEKHSWNLDISVSKAHKEAVYLLYTLIYPLYTRVYSQKRNIQVQKIQENR</sequence>
<accession>M1CNH9</accession>
<evidence type="ECO:0000313" key="1">
    <source>
        <dbReference type="EnsemblPlants" id="PGSC0003DMT400071300"/>
    </source>
</evidence>
<evidence type="ECO:0000313" key="2">
    <source>
        <dbReference type="Proteomes" id="UP000011115"/>
    </source>
</evidence>
<reference evidence="2" key="1">
    <citation type="journal article" date="2011" name="Nature">
        <title>Genome sequence and analysis of the tuber crop potato.</title>
        <authorList>
            <consortium name="The Potato Genome Sequencing Consortium"/>
        </authorList>
    </citation>
    <scope>NUCLEOTIDE SEQUENCE [LARGE SCALE GENOMIC DNA]</scope>
    <source>
        <strain evidence="2">cv. DM1-3 516 R44</strain>
    </source>
</reference>